<keyword evidence="6" id="KW-0288">FMN</keyword>
<feature type="region of interest" description="Disordered" evidence="12">
    <location>
        <begin position="1"/>
        <end position="22"/>
    </location>
</feature>
<dbReference type="GO" id="GO:0005516">
    <property type="term" value="F:calmodulin binding"/>
    <property type="evidence" value="ECO:0007669"/>
    <property type="project" value="UniProtKB-KW"/>
</dbReference>
<proteinExistence type="inferred from homology"/>
<comment type="similarity">
    <text evidence="3">Belongs to the NOS family.</text>
</comment>
<dbReference type="PANTHER" id="PTHR43410">
    <property type="entry name" value="NITRIC OXIDE SYNTHASE OXYGENASE"/>
    <property type="match status" value="1"/>
</dbReference>
<keyword evidence="10" id="KW-0560">Oxidoreductase</keyword>
<keyword evidence="5" id="KW-0349">Heme</keyword>
<keyword evidence="9" id="KW-0112">Calmodulin-binding</keyword>
<dbReference type="Gene3D" id="3.90.340.10">
    <property type="entry name" value="Nitric Oxide Synthase, Chain A, domain 1"/>
    <property type="match status" value="1"/>
</dbReference>
<sequence length="174" mass="19697">MSCDQHNDPFGHSSDWDEPENELRTIRGDSTAVGFSNEHKGILIVPVFFNVLRLNSPAHMSRWEQVQKEVKATDTYHLTETELVFGAKLAWRNSVRCIGRIQWSKLQVFDCRYVTTTSGMFEALCNHIKYSTNKGNIRLKPGTMGMTVAIQHNCPMTRCSNPHGPENGQSDPSE</sequence>
<evidence type="ECO:0000259" key="13">
    <source>
        <dbReference type="PROSITE" id="PS60001"/>
    </source>
</evidence>
<feature type="domain" description="Nitric oxide synthase (NOS)" evidence="13">
    <location>
        <begin position="96"/>
        <end position="103"/>
    </location>
</feature>
<dbReference type="EC" id="1.14.13.39" evidence="4"/>
<dbReference type="PROSITE" id="PS60001">
    <property type="entry name" value="NOS"/>
    <property type="match status" value="1"/>
</dbReference>
<accession>A0A7R9D4R3</accession>
<evidence type="ECO:0000313" key="14">
    <source>
        <dbReference type="EMBL" id="CAD7408087.1"/>
    </source>
</evidence>
<evidence type="ECO:0000256" key="8">
    <source>
        <dbReference type="ARBA" id="ARBA00022857"/>
    </source>
</evidence>
<keyword evidence="6" id="KW-0285">Flavoprotein</keyword>
<evidence type="ECO:0000256" key="10">
    <source>
        <dbReference type="ARBA" id="ARBA00023002"/>
    </source>
</evidence>
<dbReference type="GO" id="GO:0006809">
    <property type="term" value="P:nitric oxide biosynthetic process"/>
    <property type="evidence" value="ECO:0007669"/>
    <property type="project" value="InterPro"/>
</dbReference>
<dbReference type="GO" id="GO:0004517">
    <property type="term" value="F:nitric-oxide synthase activity"/>
    <property type="evidence" value="ECO:0007669"/>
    <property type="project" value="UniProtKB-EC"/>
</dbReference>
<dbReference type="GO" id="GO:0046872">
    <property type="term" value="F:metal ion binding"/>
    <property type="evidence" value="ECO:0007669"/>
    <property type="project" value="UniProtKB-KW"/>
</dbReference>
<evidence type="ECO:0000256" key="11">
    <source>
        <dbReference type="ARBA" id="ARBA00023004"/>
    </source>
</evidence>
<evidence type="ECO:0000256" key="7">
    <source>
        <dbReference type="ARBA" id="ARBA00022723"/>
    </source>
</evidence>
<gene>
    <name evidence="14" type="ORF">TCEB3V08_LOCUS9356</name>
</gene>
<reference evidence="14" key="1">
    <citation type="submission" date="2020-11" db="EMBL/GenBank/DDBJ databases">
        <authorList>
            <person name="Tran Van P."/>
        </authorList>
    </citation>
    <scope>NUCLEOTIDE SEQUENCE</scope>
</reference>
<dbReference type="PANTHER" id="PTHR43410:SF1">
    <property type="entry name" value="NITRIC OXIDE SYNTHASE"/>
    <property type="match status" value="1"/>
</dbReference>
<protein>
    <recommendedName>
        <fullName evidence="4">nitric-oxide synthase (NADPH)</fullName>
        <ecNumber evidence="4">1.14.13.39</ecNumber>
    </recommendedName>
</protein>
<dbReference type="Pfam" id="PF02898">
    <property type="entry name" value="NO_synthase"/>
    <property type="match status" value="1"/>
</dbReference>
<name>A0A7R9D4R3_TIMCR</name>
<evidence type="ECO:0000256" key="12">
    <source>
        <dbReference type="SAM" id="MobiDB-lite"/>
    </source>
</evidence>
<organism evidence="14">
    <name type="scientific">Timema cristinae</name>
    <name type="common">Walking stick</name>
    <dbReference type="NCBI Taxonomy" id="61476"/>
    <lineage>
        <taxon>Eukaryota</taxon>
        <taxon>Metazoa</taxon>
        <taxon>Ecdysozoa</taxon>
        <taxon>Arthropoda</taxon>
        <taxon>Hexapoda</taxon>
        <taxon>Insecta</taxon>
        <taxon>Pterygota</taxon>
        <taxon>Neoptera</taxon>
        <taxon>Polyneoptera</taxon>
        <taxon>Phasmatodea</taxon>
        <taxon>Timematodea</taxon>
        <taxon>Timematoidea</taxon>
        <taxon>Timematidae</taxon>
        <taxon>Timema</taxon>
    </lineage>
</organism>
<dbReference type="AlphaFoldDB" id="A0A7R9D4R3"/>
<keyword evidence="11" id="KW-0408">Iron</keyword>
<comment type="cofactor">
    <cofactor evidence="1">
        <name>FMN</name>
        <dbReference type="ChEBI" id="CHEBI:58210"/>
    </cofactor>
</comment>
<evidence type="ECO:0000256" key="1">
    <source>
        <dbReference type="ARBA" id="ARBA00001917"/>
    </source>
</evidence>
<evidence type="ECO:0000256" key="6">
    <source>
        <dbReference type="ARBA" id="ARBA00022643"/>
    </source>
</evidence>
<evidence type="ECO:0000256" key="3">
    <source>
        <dbReference type="ARBA" id="ARBA00006267"/>
    </source>
</evidence>
<dbReference type="InterPro" id="IPR044943">
    <property type="entry name" value="NOS_dom_1"/>
</dbReference>
<keyword evidence="7" id="KW-0479">Metal-binding</keyword>
<dbReference type="EMBL" id="OC320443">
    <property type="protein sequence ID" value="CAD7408087.1"/>
    <property type="molecule type" value="Genomic_DNA"/>
</dbReference>
<evidence type="ECO:0000256" key="5">
    <source>
        <dbReference type="ARBA" id="ARBA00022617"/>
    </source>
</evidence>
<dbReference type="InterPro" id="IPR050607">
    <property type="entry name" value="NOS"/>
</dbReference>
<evidence type="ECO:0000256" key="4">
    <source>
        <dbReference type="ARBA" id="ARBA00012989"/>
    </source>
</evidence>
<dbReference type="SUPFAM" id="SSF56512">
    <property type="entry name" value="Nitric oxide (NO) synthase oxygenase domain"/>
    <property type="match status" value="1"/>
</dbReference>
<dbReference type="InterPro" id="IPR004030">
    <property type="entry name" value="NOS_N"/>
</dbReference>
<keyword evidence="8" id="KW-0521">NADP</keyword>
<evidence type="ECO:0000256" key="2">
    <source>
        <dbReference type="ARBA" id="ARBA00001970"/>
    </source>
</evidence>
<comment type="cofactor">
    <cofactor evidence="2">
        <name>heme b</name>
        <dbReference type="ChEBI" id="CHEBI:60344"/>
    </cofactor>
</comment>
<dbReference type="InterPro" id="IPR036119">
    <property type="entry name" value="NOS_N_sf"/>
</dbReference>
<evidence type="ECO:0000256" key="9">
    <source>
        <dbReference type="ARBA" id="ARBA00022860"/>
    </source>
</evidence>